<evidence type="ECO:0000313" key="2">
    <source>
        <dbReference type="EMBL" id="KUL25423.1"/>
    </source>
</evidence>
<evidence type="ECO:0000259" key="1">
    <source>
        <dbReference type="Pfam" id="PF13360"/>
    </source>
</evidence>
<dbReference type="Proteomes" id="UP000053244">
    <property type="component" value="Unassembled WGS sequence"/>
</dbReference>
<dbReference type="EMBL" id="LLZH01000314">
    <property type="protein sequence ID" value="KUL25423.1"/>
    <property type="molecule type" value="Genomic_DNA"/>
</dbReference>
<gene>
    <name evidence="2" type="ORF">ADL15_40895</name>
</gene>
<proteinExistence type="predicted"/>
<name>A0A101JEM3_9ACTN</name>
<dbReference type="InterPro" id="IPR011047">
    <property type="entry name" value="Quinoprotein_ADH-like_sf"/>
</dbReference>
<dbReference type="InterPro" id="IPR015943">
    <property type="entry name" value="WD40/YVTN_repeat-like_dom_sf"/>
</dbReference>
<accession>A0A101JEM3</accession>
<dbReference type="InterPro" id="IPR002372">
    <property type="entry name" value="PQQ_rpt_dom"/>
</dbReference>
<dbReference type="AlphaFoldDB" id="A0A101JEM3"/>
<dbReference type="Pfam" id="PF13360">
    <property type="entry name" value="PQQ_2"/>
    <property type="match status" value="1"/>
</dbReference>
<sequence length="327" mass="35249">MRSSATTVAATDALVVAERYSRLVRLEPMTGALIWEQRVEDCWGTTAIAQGRCLYLSQQGVLHCFELLSGRLMWSHPGLEFRRYLTISGSVIVLGGWRGYHPVTRIDLATGTSVPFDSPYAPGESLAWPATVRFQVDSDTAVDAVLLASRRRPELRLEDPPTGTTLGTWPLPEPVQFPDSGEAYTHGDDGRVVFVSGRRTVMSFHPSTGVQALWEHDTDLPPVAPVLIDDKLMLAEDSGITVVDLTSGGRTEITPVPPGTACAPVPVANGALFARSHGKVIVIDRGGIRAGARLPTRVERLVPGDGTLAYAIGKGHLTALNVPTIER</sequence>
<reference evidence="2 3" key="1">
    <citation type="submission" date="2015-10" db="EMBL/GenBank/DDBJ databases">
        <authorList>
            <person name="Gilbert D.G."/>
        </authorList>
    </citation>
    <scope>NUCLEOTIDE SEQUENCE [LARGE SCALE GENOMIC DNA]</scope>
    <source>
        <strain evidence="2 3">NRRL B-16712</strain>
    </source>
</reference>
<feature type="domain" description="Pyrrolo-quinoline quinone repeat" evidence="1">
    <location>
        <begin position="1"/>
        <end position="113"/>
    </location>
</feature>
<evidence type="ECO:0000313" key="3">
    <source>
        <dbReference type="Proteomes" id="UP000053244"/>
    </source>
</evidence>
<dbReference type="SUPFAM" id="SSF50998">
    <property type="entry name" value="Quinoprotein alcohol dehydrogenase-like"/>
    <property type="match status" value="1"/>
</dbReference>
<dbReference type="Gene3D" id="2.130.10.10">
    <property type="entry name" value="YVTN repeat-like/Quinoprotein amine dehydrogenase"/>
    <property type="match status" value="2"/>
</dbReference>
<protein>
    <recommendedName>
        <fullName evidence="1">Pyrrolo-quinoline quinone repeat domain-containing protein</fullName>
    </recommendedName>
</protein>
<keyword evidence="3" id="KW-1185">Reference proteome</keyword>
<comment type="caution">
    <text evidence="2">The sequence shown here is derived from an EMBL/GenBank/DDBJ whole genome shotgun (WGS) entry which is preliminary data.</text>
</comment>
<organism evidence="2 3">
    <name type="scientific">Actinoplanes awajinensis subsp. mycoplanecinus</name>
    <dbReference type="NCBI Taxonomy" id="135947"/>
    <lineage>
        <taxon>Bacteria</taxon>
        <taxon>Bacillati</taxon>
        <taxon>Actinomycetota</taxon>
        <taxon>Actinomycetes</taxon>
        <taxon>Micromonosporales</taxon>
        <taxon>Micromonosporaceae</taxon>
        <taxon>Actinoplanes</taxon>
    </lineage>
</organism>